<evidence type="ECO:0000313" key="5">
    <source>
        <dbReference type="Proteomes" id="UP001153069"/>
    </source>
</evidence>
<dbReference type="PROSITE" id="PS51257">
    <property type="entry name" value="PROKAR_LIPOPROTEIN"/>
    <property type="match status" value="1"/>
</dbReference>
<feature type="region of interest" description="Disordered" evidence="1">
    <location>
        <begin position="39"/>
        <end position="82"/>
    </location>
</feature>
<feature type="transmembrane region" description="Helical" evidence="2">
    <location>
        <begin position="177"/>
        <end position="207"/>
    </location>
</feature>
<evidence type="ECO:0008006" key="6">
    <source>
        <dbReference type="Google" id="ProtNLM"/>
    </source>
</evidence>
<sequence length="272" mass="29978">MVKITAIPRTRLLLVSIWISVVACQEITDFYPIERTLEDTTTSNNDSTTMNAHAHAPRQHHHPHHGNSLHGHNNNNNSPARNRRSTTVIHVLPPSPDDTPEACPANSTFHASCGAERYCASLPGTHHDNHHHDDNQNNTNHSLWFEWDNTFPYNADETYYYCLHKTLWFPTLSPQDLLAFLLAGTCCFLAAMAGIGGGGLILPILLLCCNFTPKEASVLSNTAVFCNTLGQFVINNCCNNNRNNNNNPSILIFATVLMIMPPVIAGGSVAIT</sequence>
<feature type="signal peptide" evidence="3">
    <location>
        <begin position="1"/>
        <end position="24"/>
    </location>
</feature>
<accession>A0A9N8HY88</accession>
<keyword evidence="2" id="KW-0472">Membrane</keyword>
<keyword evidence="3" id="KW-0732">Signal</keyword>
<feature type="chain" id="PRO_5040452431" description="Sulfite exporter TauE/SafE family protein" evidence="3">
    <location>
        <begin position="25"/>
        <end position="272"/>
    </location>
</feature>
<dbReference type="AlphaFoldDB" id="A0A9N8HY88"/>
<keyword evidence="2" id="KW-1133">Transmembrane helix</keyword>
<dbReference type="EMBL" id="CAICTM010002414">
    <property type="protein sequence ID" value="CAB9529165.1"/>
    <property type="molecule type" value="Genomic_DNA"/>
</dbReference>
<feature type="compositionally biased region" description="Basic residues" evidence="1">
    <location>
        <begin position="55"/>
        <end position="67"/>
    </location>
</feature>
<name>A0A9N8HY88_9STRA</name>
<protein>
    <recommendedName>
        <fullName evidence="6">Sulfite exporter TauE/SafE family protein</fullName>
    </recommendedName>
</protein>
<reference evidence="4" key="1">
    <citation type="submission" date="2020-06" db="EMBL/GenBank/DDBJ databases">
        <authorList>
            <consortium name="Plant Systems Biology data submission"/>
        </authorList>
    </citation>
    <scope>NUCLEOTIDE SEQUENCE</scope>
    <source>
        <strain evidence="4">D6</strain>
    </source>
</reference>
<proteinExistence type="predicted"/>
<gene>
    <name evidence="4" type="ORF">SEMRO_2416_G326920.1</name>
</gene>
<dbReference type="Proteomes" id="UP001153069">
    <property type="component" value="Unassembled WGS sequence"/>
</dbReference>
<evidence type="ECO:0000256" key="1">
    <source>
        <dbReference type="SAM" id="MobiDB-lite"/>
    </source>
</evidence>
<feature type="compositionally biased region" description="Low complexity" evidence="1">
    <location>
        <begin position="39"/>
        <end position="54"/>
    </location>
</feature>
<keyword evidence="2" id="KW-0812">Transmembrane</keyword>
<evidence type="ECO:0000256" key="3">
    <source>
        <dbReference type="SAM" id="SignalP"/>
    </source>
</evidence>
<feature type="transmembrane region" description="Helical" evidence="2">
    <location>
        <begin position="250"/>
        <end position="271"/>
    </location>
</feature>
<evidence type="ECO:0000256" key="2">
    <source>
        <dbReference type="SAM" id="Phobius"/>
    </source>
</evidence>
<evidence type="ECO:0000313" key="4">
    <source>
        <dbReference type="EMBL" id="CAB9529165.1"/>
    </source>
</evidence>
<comment type="caution">
    <text evidence="4">The sequence shown here is derived from an EMBL/GenBank/DDBJ whole genome shotgun (WGS) entry which is preliminary data.</text>
</comment>
<organism evidence="4 5">
    <name type="scientific">Seminavis robusta</name>
    <dbReference type="NCBI Taxonomy" id="568900"/>
    <lineage>
        <taxon>Eukaryota</taxon>
        <taxon>Sar</taxon>
        <taxon>Stramenopiles</taxon>
        <taxon>Ochrophyta</taxon>
        <taxon>Bacillariophyta</taxon>
        <taxon>Bacillariophyceae</taxon>
        <taxon>Bacillariophycidae</taxon>
        <taxon>Naviculales</taxon>
        <taxon>Naviculaceae</taxon>
        <taxon>Seminavis</taxon>
    </lineage>
</organism>
<feature type="non-terminal residue" evidence="4">
    <location>
        <position position="272"/>
    </location>
</feature>
<keyword evidence="5" id="KW-1185">Reference proteome</keyword>
<feature type="compositionally biased region" description="Low complexity" evidence="1">
    <location>
        <begin position="68"/>
        <end position="79"/>
    </location>
</feature>